<accession>A0A5Q4VE31</accession>
<dbReference type="Pfam" id="PF00144">
    <property type="entry name" value="Beta-lactamase"/>
    <property type="match status" value="1"/>
</dbReference>
<dbReference type="InterPro" id="IPR001466">
    <property type="entry name" value="Beta-lactam-related"/>
</dbReference>
<evidence type="ECO:0000256" key="1">
    <source>
        <dbReference type="ARBA" id="ARBA00004370"/>
    </source>
</evidence>
<evidence type="ECO:0000313" key="5">
    <source>
        <dbReference type="Proteomes" id="UP000321899"/>
    </source>
</evidence>
<sequence>MKGKAMVFKGKNTSTFFLPILAALFFCFFILSSCKNNSSPQAEKYLALAASEQAVEKAMETDEDAAFSMALVSDGKILWTLSRGMTDPKNKKPVDHNTLFAIGSLSKVLTAAAIMTLADKNLLDPGAAVSNYLPDFVMASPEYNDITVNMLLDHSSGLAGSHYMGSFTDIPWPTYRSAAYESIKKSRLKHEPGYLHVYCNDGFTLAELVVEAVTGMAFTEYMKKELLDPLGMKRSRFALKTFPEGSYAASVVNGNLLPMENANLYGAGGLYSTVTDLSLFASMIADRGLVNKKNFLSSDAMKMMEENRTKNSFRVVDTDTMAFGLGWDNVNHPATGSLGIRALTKNGATASYNSEFWVLPEEKLGLTILSVNASNSNLSSMAEKIILNALVDKGSLSGLPENMEQAERQASLPHEGYMEAISGHYASNEDLFRVRELSEDSIGIEIRGESEWQIRFEKLRYNKDGWFISDDEGTPAFRFEEKDARRYMVLKDYAGHYFTEIPLAQQLKKGLSTPETWQKRAGSIWLAADEPANSFFFYIKASPMYMVEIPEELPGYVFIRDDETWQPLMPDQAGHRADMSLKIPMAMGRDLSDLEIELKNGEEWFRYAGSLYRPLDSIATLSKGGQDTFRTEEEGITFWIRLTTGPEEGLLSIELADRGRWRLFDQNFEQQDMGNHSKDILLAPGSGTYFLGFYADPGEIITLRLR</sequence>
<protein>
    <submittedName>
        <fullName evidence="4">Beta-lactamase family protein</fullName>
    </submittedName>
</protein>
<organism evidence="4 5">
    <name type="scientific">Desulfobotulus mexicanus</name>
    <dbReference type="NCBI Taxonomy" id="2586642"/>
    <lineage>
        <taxon>Bacteria</taxon>
        <taxon>Pseudomonadati</taxon>
        <taxon>Thermodesulfobacteriota</taxon>
        <taxon>Desulfobacteria</taxon>
        <taxon>Desulfobacterales</taxon>
        <taxon>Desulfobacteraceae</taxon>
        <taxon>Desulfobotulus</taxon>
    </lineage>
</organism>
<comment type="caution">
    <text evidence="4">The sequence shown here is derived from an EMBL/GenBank/DDBJ whole genome shotgun (WGS) entry which is preliminary data.</text>
</comment>
<dbReference type="OrthoDB" id="5524666at2"/>
<evidence type="ECO:0000259" key="3">
    <source>
        <dbReference type="Pfam" id="PF00144"/>
    </source>
</evidence>
<dbReference type="Gene3D" id="3.40.710.10">
    <property type="entry name" value="DD-peptidase/beta-lactamase superfamily"/>
    <property type="match status" value="1"/>
</dbReference>
<evidence type="ECO:0000313" key="4">
    <source>
        <dbReference type="EMBL" id="TYT75959.1"/>
    </source>
</evidence>
<dbReference type="PROSITE" id="PS51257">
    <property type="entry name" value="PROKAR_LIPOPROTEIN"/>
    <property type="match status" value="1"/>
</dbReference>
<name>A0A5Q4VE31_9BACT</name>
<dbReference type="GO" id="GO:0016020">
    <property type="term" value="C:membrane"/>
    <property type="evidence" value="ECO:0007669"/>
    <property type="project" value="UniProtKB-SubCell"/>
</dbReference>
<dbReference type="Proteomes" id="UP000321899">
    <property type="component" value="Unassembled WGS sequence"/>
</dbReference>
<proteinExistence type="predicted"/>
<keyword evidence="2" id="KW-0472">Membrane</keyword>
<evidence type="ECO:0000256" key="2">
    <source>
        <dbReference type="ARBA" id="ARBA00023136"/>
    </source>
</evidence>
<feature type="domain" description="Beta-lactamase-related" evidence="3">
    <location>
        <begin position="55"/>
        <end position="370"/>
    </location>
</feature>
<gene>
    <name evidence="4" type="ORF">FIM25_03435</name>
</gene>
<keyword evidence="5" id="KW-1185">Reference proteome</keyword>
<dbReference type="InterPro" id="IPR050491">
    <property type="entry name" value="AmpC-like"/>
</dbReference>
<dbReference type="EMBL" id="VDMB01000002">
    <property type="protein sequence ID" value="TYT75959.1"/>
    <property type="molecule type" value="Genomic_DNA"/>
</dbReference>
<dbReference type="AlphaFoldDB" id="A0A5Q4VE31"/>
<reference evidence="4 5" key="1">
    <citation type="submission" date="2019-06" db="EMBL/GenBank/DDBJ databases">
        <title>Desulfobotulus mexicanus sp. nov., a novel sulfate-reducing bacterium isolated from the sediment of an alkaline crater lake in Mexico.</title>
        <authorList>
            <person name="Hirschler-Rea A."/>
        </authorList>
    </citation>
    <scope>NUCLEOTIDE SEQUENCE [LARGE SCALE GENOMIC DNA]</scope>
    <source>
        <strain evidence="4 5">PAR22N</strain>
    </source>
</reference>
<dbReference type="InterPro" id="IPR012338">
    <property type="entry name" value="Beta-lactam/transpept-like"/>
</dbReference>
<dbReference type="PANTHER" id="PTHR46825">
    <property type="entry name" value="D-ALANYL-D-ALANINE-CARBOXYPEPTIDASE/ENDOPEPTIDASE AMPH"/>
    <property type="match status" value="1"/>
</dbReference>
<dbReference type="PANTHER" id="PTHR46825:SF11">
    <property type="entry name" value="PENICILLIN-BINDING PROTEIN 4"/>
    <property type="match status" value="1"/>
</dbReference>
<comment type="subcellular location">
    <subcellularLocation>
        <location evidence="1">Membrane</location>
    </subcellularLocation>
</comment>
<dbReference type="SUPFAM" id="SSF56601">
    <property type="entry name" value="beta-lactamase/transpeptidase-like"/>
    <property type="match status" value="1"/>
</dbReference>